<evidence type="ECO:0000313" key="4">
    <source>
        <dbReference type="Proteomes" id="UP001152308"/>
    </source>
</evidence>
<gene>
    <name evidence="2" type="ORF">L2299_16435</name>
    <name evidence="3" type="ORF">P9A14_01775</name>
</gene>
<evidence type="ECO:0000313" key="5">
    <source>
        <dbReference type="Proteomes" id="UP001213504"/>
    </source>
</evidence>
<dbReference type="EMBL" id="CP121270">
    <property type="protein sequence ID" value="WFP25285.1"/>
    <property type="molecule type" value="Genomic_DNA"/>
</dbReference>
<name>A0AAX3T8G3_9ACTN</name>
<feature type="transmembrane region" description="Helical" evidence="1">
    <location>
        <begin position="36"/>
        <end position="53"/>
    </location>
</feature>
<keyword evidence="1" id="KW-1133">Transmembrane helix</keyword>
<reference evidence="3" key="3">
    <citation type="submission" date="2023-04" db="EMBL/GenBank/DDBJ databases">
        <title>Complete genome sequence of a phthalic acid esters degrading bacterial strain.</title>
        <authorList>
            <person name="Weng L."/>
            <person name="Jia Y."/>
            <person name="Ren L."/>
        </authorList>
    </citation>
    <scope>NUCLEOTIDE SEQUENCE</scope>
    <source>
        <strain evidence="3">RL-LY01</strain>
    </source>
</reference>
<evidence type="ECO:0000313" key="3">
    <source>
        <dbReference type="EMBL" id="WFP25285.1"/>
    </source>
</evidence>
<reference evidence="2" key="1">
    <citation type="journal article" date="2022" name="Data Brief">
        <title>Draft genome sequence data of Gordonia hongkongensis strain EUFUS-Z928 isolated from the octocoral Eunicea fusca.</title>
        <authorList>
            <person name="Sanchez-Suarez J."/>
            <person name="Diaz L."/>
            <person name="Melo-Bolivar J."/>
            <person name="Villamil L."/>
        </authorList>
    </citation>
    <scope>NUCLEOTIDE SEQUENCE</scope>
    <source>
        <strain evidence="2">EUFUS-Z928</strain>
    </source>
</reference>
<dbReference type="AlphaFoldDB" id="A0AAX3T8G3"/>
<dbReference type="Proteomes" id="UP001213504">
    <property type="component" value="Chromosome"/>
</dbReference>
<feature type="transmembrane region" description="Helical" evidence="1">
    <location>
        <begin position="97"/>
        <end position="130"/>
    </location>
</feature>
<keyword evidence="4" id="KW-1185">Reference proteome</keyword>
<evidence type="ECO:0000256" key="1">
    <source>
        <dbReference type="SAM" id="Phobius"/>
    </source>
</evidence>
<keyword evidence="1" id="KW-0472">Membrane</keyword>
<sequence length="219" mass="22908">MTPAEQVTVPLALFDFVPVAFGALGALLVARRTDWLPAYVGAGLIFAGGFAKASWKFLAATDIADIPRLADSLFPLMGCGFPLLAAAAWGLRRLTPALLLAGLSVVGVAVPSIAGWFLIAVIIGATALYVALARDAWSVRDVRTVALLAVCLAGTYTLGPLAGQEQTLSLQWIEQSINAVSQAAFAVAAWRLMRTERSALQTPNPASSLASTDSDVPSR</sequence>
<protein>
    <submittedName>
        <fullName evidence="3">Uncharacterized protein</fullName>
    </submittedName>
</protein>
<reference evidence="2" key="2">
    <citation type="submission" date="2022-01" db="EMBL/GenBank/DDBJ databases">
        <authorList>
            <person name="Sanchez-Suarez J."/>
            <person name="Villamil L."/>
            <person name="Diaz L.E."/>
        </authorList>
    </citation>
    <scope>NUCLEOTIDE SEQUENCE</scope>
    <source>
        <strain evidence="2">EUFUS-Z928</strain>
    </source>
</reference>
<keyword evidence="1" id="KW-0812">Transmembrane</keyword>
<evidence type="ECO:0000313" key="2">
    <source>
        <dbReference type="EMBL" id="MDF6102640.1"/>
    </source>
</evidence>
<dbReference type="EMBL" id="JAKJLQ010000012">
    <property type="protein sequence ID" value="MDF6102640.1"/>
    <property type="molecule type" value="Genomic_DNA"/>
</dbReference>
<accession>A0AAX3T8G3</accession>
<feature type="transmembrane region" description="Helical" evidence="1">
    <location>
        <begin position="73"/>
        <end position="91"/>
    </location>
</feature>
<organism evidence="3 5">
    <name type="scientific">Gordonia hongkongensis</name>
    <dbReference type="NCBI Taxonomy" id="1701090"/>
    <lineage>
        <taxon>Bacteria</taxon>
        <taxon>Bacillati</taxon>
        <taxon>Actinomycetota</taxon>
        <taxon>Actinomycetes</taxon>
        <taxon>Mycobacteriales</taxon>
        <taxon>Gordoniaceae</taxon>
        <taxon>Gordonia</taxon>
    </lineage>
</organism>
<dbReference type="RefSeq" id="WP_058251006.1">
    <property type="nucleotide sequence ID" value="NZ_CBDRMI010000001.1"/>
</dbReference>
<dbReference type="Proteomes" id="UP001152308">
    <property type="component" value="Unassembled WGS sequence"/>
</dbReference>
<proteinExistence type="predicted"/>
<feature type="transmembrane region" description="Helical" evidence="1">
    <location>
        <begin position="12"/>
        <end position="30"/>
    </location>
</feature>